<dbReference type="SMART" id="SM00340">
    <property type="entry name" value="HALZ"/>
    <property type="match status" value="2"/>
</dbReference>
<keyword evidence="2 10" id="KW-0805">Transcription regulation</keyword>
<evidence type="ECO:0000256" key="11">
    <source>
        <dbReference type="SAM" id="Coils"/>
    </source>
</evidence>
<proteinExistence type="inferred from homology"/>
<comment type="subcellular location">
    <subcellularLocation>
        <location evidence="1 8 9">Nucleus</location>
    </subcellularLocation>
</comment>
<dbReference type="InterPro" id="IPR001356">
    <property type="entry name" value="HD"/>
</dbReference>
<comment type="caution">
    <text evidence="14">The sequence shown here is derived from an EMBL/GenBank/DDBJ whole genome shotgun (WGS) entry which is preliminary data.</text>
</comment>
<evidence type="ECO:0000256" key="1">
    <source>
        <dbReference type="ARBA" id="ARBA00004123"/>
    </source>
</evidence>
<keyword evidence="11" id="KW-0175">Coiled coil</keyword>
<dbReference type="InterPro" id="IPR009057">
    <property type="entry name" value="Homeodomain-like_sf"/>
</dbReference>
<dbReference type="Proteomes" id="UP000306102">
    <property type="component" value="Unassembled WGS sequence"/>
</dbReference>
<evidence type="ECO:0000313" key="14">
    <source>
        <dbReference type="EMBL" id="THG00207.1"/>
    </source>
</evidence>
<accession>A0A4V3WKB9</accession>
<sequence length="713" mass="80860">MEGRKQHLTKEEEGGEPKPPSYWKAKWGKERTKERSVSKKWNTATDIGRYSAEIENHRRIGRVLLAWFPFFLLIRNGWGEKLIFETQKGMSLEFKLMIKGARAATFDFLLNSYSKGIHVIGGNRAIKIVSLVVFARLSLPLSVIYLYSCCKVTSCVPFYVTAELTADTGDDQASPSFFRTKIPPSSQHDKQIIGTTVFQIGGHTKVMTCIGMAFFQSNFMLQTPHEDGHHHHHQPPTSLGPILPPCTSQDFHGVASLLGKRSMSFSAIEVCDHETNGVEDDLSDDGSQAGEKKRRLNLEQVKTLEKNFELGNKLEPERKMQLARALGLQPRQIAIWFQNRRARWKTKQLEKDYDVLKRQFDAIKADNDALQSQNQKLQAEKLPNKVFRSFFFGTTVFQIGGHTKVMTCIGMAFFQSNFMLQTPHEDGHHHHHQPPTSLGPILPPCTSQDFHGVASLLGKRSMSFSAIEVCDHETNGVEDDLSDDGSQAGEKKRRLNLEQVKTLEKNFELGNKLEPERKMQLARALGLQPRQIAIWFQNRRARWKTKQLEKDYDVLKRQFDAIKADNDALQSQNQKLQAEIIALKNREPTESINLNKETEGSSSNRSENSSEIKLDISTRTPPAMDSPSSNHHHGHPIIPTSSSRPLFPPSIITRPTSAAMAHLFLNSSSSSRQPDHKIIDHQNAVKEESFSNMFCAIDDQSGFWPWLEQQHFN</sequence>
<feature type="compositionally biased region" description="Basic and acidic residues" evidence="12">
    <location>
        <begin position="1"/>
        <end position="16"/>
    </location>
</feature>
<dbReference type="InterPro" id="IPR003106">
    <property type="entry name" value="Leu_zip_homeo"/>
</dbReference>
<dbReference type="PROSITE" id="PS50071">
    <property type="entry name" value="HOMEOBOX_2"/>
    <property type="match status" value="2"/>
</dbReference>
<evidence type="ECO:0000256" key="10">
    <source>
        <dbReference type="RuleBase" id="RU369038"/>
    </source>
</evidence>
<evidence type="ECO:0000256" key="7">
    <source>
        <dbReference type="ARBA" id="ARBA00025748"/>
    </source>
</evidence>
<feature type="domain" description="Homeobox" evidence="13">
    <location>
        <begin position="486"/>
        <end position="546"/>
    </location>
</feature>
<feature type="coiled-coil region" evidence="11">
    <location>
        <begin position="538"/>
        <end position="586"/>
    </location>
</feature>
<keyword evidence="6 8" id="KW-0539">Nucleus</keyword>
<dbReference type="GO" id="GO:0005634">
    <property type="term" value="C:nucleus"/>
    <property type="evidence" value="ECO:0007669"/>
    <property type="project" value="UniProtKB-SubCell"/>
</dbReference>
<dbReference type="Pfam" id="PF02183">
    <property type="entry name" value="HALZ"/>
    <property type="match status" value="2"/>
</dbReference>
<dbReference type="AlphaFoldDB" id="A0A4V3WKB9"/>
<evidence type="ECO:0000256" key="9">
    <source>
        <dbReference type="RuleBase" id="RU000682"/>
    </source>
</evidence>
<protein>
    <recommendedName>
        <fullName evidence="10">Homeobox-leucine zipper protein</fullName>
    </recommendedName>
    <alternativeName>
        <fullName evidence="10">HD-ZIP protein</fullName>
    </alternativeName>
    <alternativeName>
        <fullName evidence="10">Homeodomain transcription factor</fullName>
    </alternativeName>
</protein>
<feature type="coiled-coil region" evidence="11">
    <location>
        <begin position="339"/>
        <end position="380"/>
    </location>
</feature>
<dbReference type="PANTHER" id="PTHR24326:SF628">
    <property type="entry name" value="HOMEOBOX-LEUCINE ZIPPER PROTEIN"/>
    <property type="match status" value="1"/>
</dbReference>
<evidence type="ECO:0000256" key="12">
    <source>
        <dbReference type="SAM" id="MobiDB-lite"/>
    </source>
</evidence>
<dbReference type="Gene3D" id="1.10.10.60">
    <property type="entry name" value="Homeodomain-like"/>
    <property type="match status" value="2"/>
</dbReference>
<dbReference type="PRINTS" id="PR00031">
    <property type="entry name" value="HTHREPRESSR"/>
</dbReference>
<keyword evidence="4 8" id="KW-0371">Homeobox</keyword>
<dbReference type="SUPFAM" id="SSF46689">
    <property type="entry name" value="Homeodomain-like"/>
    <property type="match status" value="2"/>
</dbReference>
<dbReference type="InterPro" id="IPR000047">
    <property type="entry name" value="HTH_motif"/>
</dbReference>
<dbReference type="GO" id="GO:0043565">
    <property type="term" value="F:sequence-specific DNA binding"/>
    <property type="evidence" value="ECO:0007669"/>
    <property type="project" value="InterPro"/>
</dbReference>
<feature type="domain" description="Homeobox" evidence="13">
    <location>
        <begin position="287"/>
        <end position="347"/>
    </location>
</feature>
<gene>
    <name evidence="14" type="ORF">TEA_023011</name>
</gene>
<feature type="DNA-binding region" description="Homeobox" evidence="8">
    <location>
        <begin position="488"/>
        <end position="547"/>
    </location>
</feature>
<dbReference type="SMART" id="SM00389">
    <property type="entry name" value="HOX"/>
    <property type="match status" value="2"/>
</dbReference>
<keyword evidence="15" id="KW-1185">Reference proteome</keyword>
<organism evidence="14 15">
    <name type="scientific">Camellia sinensis var. sinensis</name>
    <name type="common">China tea</name>
    <dbReference type="NCBI Taxonomy" id="542762"/>
    <lineage>
        <taxon>Eukaryota</taxon>
        <taxon>Viridiplantae</taxon>
        <taxon>Streptophyta</taxon>
        <taxon>Embryophyta</taxon>
        <taxon>Tracheophyta</taxon>
        <taxon>Spermatophyta</taxon>
        <taxon>Magnoliopsida</taxon>
        <taxon>eudicotyledons</taxon>
        <taxon>Gunneridae</taxon>
        <taxon>Pentapetalae</taxon>
        <taxon>asterids</taxon>
        <taxon>Ericales</taxon>
        <taxon>Theaceae</taxon>
        <taxon>Camellia</taxon>
    </lineage>
</organism>
<evidence type="ECO:0000256" key="4">
    <source>
        <dbReference type="ARBA" id="ARBA00023155"/>
    </source>
</evidence>
<evidence type="ECO:0000259" key="13">
    <source>
        <dbReference type="PROSITE" id="PS50071"/>
    </source>
</evidence>
<feature type="region of interest" description="Disordered" evidence="12">
    <location>
        <begin position="591"/>
        <end position="652"/>
    </location>
</feature>
<feature type="region of interest" description="Disordered" evidence="12">
    <location>
        <begin position="1"/>
        <end position="27"/>
    </location>
</feature>
<evidence type="ECO:0000256" key="5">
    <source>
        <dbReference type="ARBA" id="ARBA00023163"/>
    </source>
</evidence>
<dbReference type="InterPro" id="IPR045224">
    <property type="entry name" value="HDZip_class_I_plant"/>
</dbReference>
<dbReference type="Pfam" id="PF00046">
    <property type="entry name" value="Homeodomain"/>
    <property type="match status" value="2"/>
</dbReference>
<name>A0A4V3WKB9_CAMSN</name>
<dbReference type="InterPro" id="IPR017970">
    <property type="entry name" value="Homeobox_CS"/>
</dbReference>
<dbReference type="PROSITE" id="PS00027">
    <property type="entry name" value="HOMEOBOX_1"/>
    <property type="match status" value="2"/>
</dbReference>
<evidence type="ECO:0000256" key="6">
    <source>
        <dbReference type="ARBA" id="ARBA00023242"/>
    </source>
</evidence>
<dbReference type="PANTHER" id="PTHR24326">
    <property type="entry name" value="HOMEOBOX-LEUCINE ZIPPER PROTEIN"/>
    <property type="match status" value="1"/>
</dbReference>
<dbReference type="EMBL" id="SDRB02011777">
    <property type="protein sequence ID" value="THG00207.1"/>
    <property type="molecule type" value="Genomic_DNA"/>
</dbReference>
<evidence type="ECO:0000256" key="2">
    <source>
        <dbReference type="ARBA" id="ARBA00023015"/>
    </source>
</evidence>
<reference evidence="14 15" key="1">
    <citation type="journal article" date="2018" name="Proc. Natl. Acad. Sci. U.S.A.">
        <title>Draft genome sequence of Camellia sinensis var. sinensis provides insights into the evolution of the tea genome and tea quality.</title>
        <authorList>
            <person name="Wei C."/>
            <person name="Yang H."/>
            <person name="Wang S."/>
            <person name="Zhao J."/>
            <person name="Liu C."/>
            <person name="Gao L."/>
            <person name="Xia E."/>
            <person name="Lu Y."/>
            <person name="Tai Y."/>
            <person name="She G."/>
            <person name="Sun J."/>
            <person name="Cao H."/>
            <person name="Tong W."/>
            <person name="Gao Q."/>
            <person name="Li Y."/>
            <person name="Deng W."/>
            <person name="Jiang X."/>
            <person name="Wang W."/>
            <person name="Chen Q."/>
            <person name="Zhang S."/>
            <person name="Li H."/>
            <person name="Wu J."/>
            <person name="Wang P."/>
            <person name="Li P."/>
            <person name="Shi C."/>
            <person name="Zheng F."/>
            <person name="Jian J."/>
            <person name="Huang B."/>
            <person name="Shan D."/>
            <person name="Shi M."/>
            <person name="Fang C."/>
            <person name="Yue Y."/>
            <person name="Li F."/>
            <person name="Li D."/>
            <person name="Wei S."/>
            <person name="Han B."/>
            <person name="Jiang C."/>
            <person name="Yin Y."/>
            <person name="Xia T."/>
            <person name="Zhang Z."/>
            <person name="Bennetzen J.L."/>
            <person name="Zhao S."/>
            <person name="Wan X."/>
        </authorList>
    </citation>
    <scope>NUCLEOTIDE SEQUENCE [LARGE SCALE GENOMIC DNA]</scope>
    <source>
        <strain evidence="15">cv. Shuchazao</strain>
        <tissue evidence="14">Leaf</tissue>
    </source>
</reference>
<dbReference type="FunFam" id="1.10.10.60:FF:000200">
    <property type="entry name" value="Homeobox-leucine zipper protein ATHB-13"/>
    <property type="match status" value="2"/>
</dbReference>
<feature type="DNA-binding region" description="Homeobox" evidence="8">
    <location>
        <begin position="289"/>
        <end position="348"/>
    </location>
</feature>
<dbReference type="GO" id="GO:0045893">
    <property type="term" value="P:positive regulation of DNA-templated transcription"/>
    <property type="evidence" value="ECO:0007669"/>
    <property type="project" value="TreeGrafter"/>
</dbReference>
<dbReference type="GO" id="GO:0000981">
    <property type="term" value="F:DNA-binding transcription factor activity, RNA polymerase II-specific"/>
    <property type="evidence" value="ECO:0007669"/>
    <property type="project" value="UniProtKB-UniRule"/>
</dbReference>
<comment type="function">
    <text evidence="10">Transcription factor.</text>
</comment>
<evidence type="ECO:0000313" key="15">
    <source>
        <dbReference type="Proteomes" id="UP000306102"/>
    </source>
</evidence>
<comment type="similarity">
    <text evidence="7 10">Belongs to the HD-ZIP homeobox family. Class I subfamily.</text>
</comment>
<evidence type="ECO:0000256" key="3">
    <source>
        <dbReference type="ARBA" id="ARBA00023125"/>
    </source>
</evidence>
<evidence type="ECO:0000256" key="8">
    <source>
        <dbReference type="PROSITE-ProRule" id="PRU00108"/>
    </source>
</evidence>
<dbReference type="CDD" id="cd00086">
    <property type="entry name" value="homeodomain"/>
    <property type="match status" value="2"/>
</dbReference>
<keyword evidence="3 8" id="KW-0238">DNA-binding</keyword>
<keyword evidence="5 10" id="KW-0804">Transcription</keyword>